<dbReference type="Pfam" id="PF13087">
    <property type="entry name" value="AAA_12"/>
    <property type="match status" value="1"/>
</dbReference>
<evidence type="ECO:0000313" key="3">
    <source>
        <dbReference type="EMBL" id="EPR86369.1"/>
    </source>
</evidence>
<gene>
    <name evidence="3" type="ORF">L292_2568</name>
</gene>
<dbReference type="InterPro" id="IPR000719">
    <property type="entry name" value="Prot_kinase_dom"/>
</dbReference>
<dbReference type="PANTHER" id="PTHR10887">
    <property type="entry name" value="DNA2/NAM7 HELICASE FAMILY"/>
    <property type="match status" value="1"/>
</dbReference>
<evidence type="ECO:0000259" key="2">
    <source>
        <dbReference type="PROSITE" id="PS50965"/>
    </source>
</evidence>
<accession>S7Y589</accession>
<feature type="domain" description="Protein kinase" evidence="1">
    <location>
        <begin position="223"/>
        <end position="480"/>
    </location>
</feature>
<dbReference type="GO" id="GO:0004672">
    <property type="term" value="F:protein kinase activity"/>
    <property type="evidence" value="ECO:0007669"/>
    <property type="project" value="InterPro"/>
</dbReference>
<dbReference type="InterPro" id="IPR008271">
    <property type="entry name" value="Ser/Thr_kinase_AS"/>
</dbReference>
<organism evidence="3 4">
    <name type="scientific">Acinetobacter junii CIP 107470 = MTCC 11364</name>
    <dbReference type="NCBI Taxonomy" id="1217666"/>
    <lineage>
        <taxon>Bacteria</taxon>
        <taxon>Pseudomonadati</taxon>
        <taxon>Pseudomonadota</taxon>
        <taxon>Gammaproteobacteria</taxon>
        <taxon>Moraxellales</taxon>
        <taxon>Moraxellaceae</taxon>
        <taxon>Acinetobacter</taxon>
    </lineage>
</organism>
<dbReference type="Pfam" id="PF00069">
    <property type="entry name" value="Pkinase"/>
    <property type="match status" value="1"/>
</dbReference>
<feature type="domain" description="NERD" evidence="2">
    <location>
        <begin position="10"/>
        <end position="123"/>
    </location>
</feature>
<evidence type="ECO:0000313" key="4">
    <source>
        <dbReference type="Proteomes" id="UP000018420"/>
    </source>
</evidence>
<dbReference type="GO" id="GO:0004386">
    <property type="term" value="F:helicase activity"/>
    <property type="evidence" value="ECO:0007669"/>
    <property type="project" value="InterPro"/>
</dbReference>
<dbReference type="EMBL" id="ASYZ01000057">
    <property type="protein sequence ID" value="EPR86369.1"/>
    <property type="molecule type" value="Genomic_DNA"/>
</dbReference>
<dbReference type="PATRIC" id="fig|1330047.3.peg.1173"/>
<comment type="caution">
    <text evidence="3">The sequence shown here is derived from an EMBL/GenBank/DDBJ whole genome shotgun (WGS) entry which is preliminary data.</text>
</comment>
<dbReference type="GO" id="GO:0005524">
    <property type="term" value="F:ATP binding"/>
    <property type="evidence" value="ECO:0007669"/>
    <property type="project" value="InterPro"/>
</dbReference>
<sequence>MKIVLHSPTGMKKTEIKAINSLSKLRDSWKGYGSFLVQDRQGSMEIDLLIFSHSRIILVEVKEWAGEIFSDGKRWIQNIGNKTYYHNAPTHTKREHALRLQNLLKQELEHRWGMFYIVEYAIVLSGTAKIAHLAPQEKNVVFTLDEFLKINGREEYEQTFPFRPEYENLLKRNKRPNDPNQLEVFDNWLFGSNNKILPRQLVVSGYKFNLSKNTLFEHPKKLYKEVQGFHIDDVNDQALARHWDFSSLGILVQTTDQRANIALRESRLIRYLDRTDRNFKKDYLLEALNVISEEEITEEVIEIYNISSSFTKLDNYNYNCNSETDQYDLIRAILAPMAKLHELGICHRDLSIQKLWWDNSTKCVLFSSFSVAKFPENTNNQSVSDLRHLLTSNEIILPEDAYGELTSLTLEDSYKIDIFQLGIILYNILFKKYPKKNDEDIFIIDDIDQNHKFYNLLSKSLAIDPCDRYENASALLDDFNTLTIEERDIQSEDALEVLQSLNPYLTEKIPFVMWPQHSNVDNDLENQRIRYETLIDNQKYVVKIWSAIKIDGQEKYKGANRRFLEFAKRVEICKTNNLPAPQILDFGFGQFGLHLVYSYIEGLSFLDWIEEKNIEEKINICLSLIQAINILHDAGLWHGDLKPDNIIVDDKNQIKFIDFLDINYCGVQISNNSYQPKVFENNFSIDNYAIYLIIKEILFNNNLPEFYIKDLGGNLDIAPNNLENLKYELNNRLVPKKIIPHYCINFPGKDGIEITDFFENDEGFYYCSFNKKREDNTARIYLTGKNKKLSIFATITENLIIDYISLKDIRPDEWLRDSQAAVNPRDKRSCVIEAEITFSLENKPSNNDEFVQLLESIEVISSHLSTDTKLLEEIVNIEHQKHSDISLKDLWLNILETEKDILPTITITSKGKKIGNRKVIFDIEENINDFQISLDDSVAIIGPESDSPKYYGDLVVSESGDGCLVIENERGADTIRPNTKLRLSEQRSAISWNRRNKALQRVLDKESVIPNLISYFELKNFVEDYKPQDIPAPTSDLLDIYNLDSSKKDAFLKVLNNPINVIMGPPGTGKTTLLANLLDYVFRTNEIKTVLLVSQSHAAVNEVAVKYRDVAKRIRDNYPEFKVDEPSMVRLGDINNIPESLHDIHVNYIQSQFRTKFFREFSNRLWMISMNIGLPKPLIQDCAKIFINAGFLVIDYEKLLAANLELKSKIEKFGNTPKLANLLKENNEEINRTRNNLSNYLFNLDISEELVFESEEILLNIFNQVAKRYSINNPQAIRKLFNLVKISYEWYTRLTADSDNFSGFLSKSRQLVIGTLVGIGKGSYNISDTNYDLIIIDEAARANASELSLAMQSGARILLVGDHKQLPPLYDLTVVQSVCKKLNITEDIVRKTDFERLYENVNGIMLDTQYRMAPPIGNLVSKVFYENKLATGRDIAAAWLSSLSQPWNKTVTWLDTTQKTSSENSYKKETRGKSNELEAHITIKLIDDLFDQNIIDNLLEWYESDAKVPPIGIITGYRNQKELIETGLQKKTWFNSYKHLIRIDTIDAYQGQESRLLILNLVRSNMQNKIGFLNSESRINVALSRAKERLIIVGDISTWGHDMNKGTPVFRCLKEIQTRVLDEQSEYQIIHFKNIHEATEEVA</sequence>
<dbReference type="InterPro" id="IPR041677">
    <property type="entry name" value="DNA2/NAM7_AAA_11"/>
</dbReference>
<dbReference type="CDD" id="cd18808">
    <property type="entry name" value="SF1_C_Upf1"/>
    <property type="match status" value="1"/>
</dbReference>
<dbReference type="SUPFAM" id="SSF52540">
    <property type="entry name" value="P-loop containing nucleoside triphosphate hydrolases"/>
    <property type="match status" value="2"/>
</dbReference>
<dbReference type="InterPro" id="IPR011528">
    <property type="entry name" value="NERD"/>
</dbReference>
<dbReference type="InterPro" id="IPR047187">
    <property type="entry name" value="SF1_C_Upf1"/>
</dbReference>
<dbReference type="CDD" id="cd17934">
    <property type="entry name" value="DEXXQc_Upf1-like"/>
    <property type="match status" value="1"/>
</dbReference>
<dbReference type="InterPro" id="IPR045055">
    <property type="entry name" value="DNA2/NAM7-like"/>
</dbReference>
<dbReference type="InterPro" id="IPR011009">
    <property type="entry name" value="Kinase-like_dom_sf"/>
</dbReference>
<dbReference type="PROSITE" id="PS00108">
    <property type="entry name" value="PROTEIN_KINASE_ST"/>
    <property type="match status" value="1"/>
</dbReference>
<dbReference type="SUPFAM" id="SSF56112">
    <property type="entry name" value="Protein kinase-like (PK-like)"/>
    <property type="match status" value="2"/>
</dbReference>
<dbReference type="Gene3D" id="1.10.510.10">
    <property type="entry name" value="Transferase(Phosphotransferase) domain 1"/>
    <property type="match status" value="2"/>
</dbReference>
<reference evidence="3 4" key="1">
    <citation type="submission" date="2013-05" db="EMBL/GenBank/DDBJ databases">
        <title>Genome assembly of Acinetobacter junii MTCC 11364.</title>
        <authorList>
            <person name="Khatri I."/>
            <person name="Singh N.K."/>
            <person name="Subramanian S."/>
            <person name="Mayilraj S."/>
        </authorList>
    </citation>
    <scope>NUCLEOTIDE SEQUENCE [LARGE SCALE GENOMIC DNA]</scope>
    <source>
        <strain evidence="3 4">MTCC 11364</strain>
    </source>
</reference>
<dbReference type="PANTHER" id="PTHR10887:SF495">
    <property type="entry name" value="HELICASE SENATAXIN ISOFORM X1-RELATED"/>
    <property type="match status" value="1"/>
</dbReference>
<proteinExistence type="predicted"/>
<dbReference type="PROSITE" id="PS50965">
    <property type="entry name" value="NERD"/>
    <property type="match status" value="1"/>
</dbReference>
<dbReference type="PROSITE" id="PS50011">
    <property type="entry name" value="PROTEIN_KINASE_DOM"/>
    <property type="match status" value="1"/>
</dbReference>
<dbReference type="Pfam" id="PF08378">
    <property type="entry name" value="NERD"/>
    <property type="match status" value="1"/>
</dbReference>
<dbReference type="Pfam" id="PF13086">
    <property type="entry name" value="AAA_11"/>
    <property type="match status" value="1"/>
</dbReference>
<dbReference type="InterPro" id="IPR027417">
    <property type="entry name" value="P-loop_NTPase"/>
</dbReference>
<dbReference type="Gene3D" id="3.40.50.300">
    <property type="entry name" value="P-loop containing nucleotide triphosphate hydrolases"/>
    <property type="match status" value="2"/>
</dbReference>
<dbReference type="Proteomes" id="UP000018420">
    <property type="component" value="Unassembled WGS sequence"/>
</dbReference>
<dbReference type="InterPro" id="IPR041679">
    <property type="entry name" value="DNA2/NAM7-like_C"/>
</dbReference>
<dbReference type="RefSeq" id="WP_004909825.1">
    <property type="nucleotide sequence ID" value="NZ_ASYZ01000057.1"/>
</dbReference>
<evidence type="ECO:0000259" key="1">
    <source>
        <dbReference type="PROSITE" id="PS50011"/>
    </source>
</evidence>
<name>S7Y589_ACIJU</name>
<protein>
    <submittedName>
        <fullName evidence="3">Uncharacterized protein</fullName>
    </submittedName>
</protein>